<dbReference type="Gene3D" id="2.170.270.10">
    <property type="entry name" value="SET domain"/>
    <property type="match status" value="1"/>
</dbReference>
<dbReference type="Pfam" id="PF12937">
    <property type="entry name" value="F-box-like"/>
    <property type="match status" value="1"/>
</dbReference>
<dbReference type="SMART" id="SM00317">
    <property type="entry name" value="SET"/>
    <property type="match status" value="1"/>
</dbReference>
<reference evidence="2" key="1">
    <citation type="submission" date="2014-09" db="EMBL/GenBank/DDBJ databases">
        <title>Genome sequence of the luminous mushroom Mycena chlorophos for searching fungal bioluminescence genes.</title>
        <authorList>
            <person name="Tanaka Y."/>
            <person name="Kasuga D."/>
            <person name="Oba Y."/>
            <person name="Hase S."/>
            <person name="Sato K."/>
            <person name="Oba Y."/>
            <person name="Sakakibara Y."/>
        </authorList>
    </citation>
    <scope>NUCLEOTIDE SEQUENCE</scope>
</reference>
<accession>A0ABQ0KU01</accession>
<feature type="domain" description="SET" evidence="1">
    <location>
        <begin position="47"/>
        <end position="151"/>
    </location>
</feature>
<dbReference type="SUPFAM" id="SSF81383">
    <property type="entry name" value="F-box domain"/>
    <property type="match status" value="1"/>
</dbReference>
<dbReference type="InterPro" id="IPR036047">
    <property type="entry name" value="F-box-like_dom_sf"/>
</dbReference>
<organism evidence="2 3">
    <name type="scientific">Mycena chlorophos</name>
    <name type="common">Agaric fungus</name>
    <name type="synonym">Agaricus chlorophos</name>
    <dbReference type="NCBI Taxonomy" id="658473"/>
    <lineage>
        <taxon>Eukaryota</taxon>
        <taxon>Fungi</taxon>
        <taxon>Dikarya</taxon>
        <taxon>Basidiomycota</taxon>
        <taxon>Agaricomycotina</taxon>
        <taxon>Agaricomycetes</taxon>
        <taxon>Agaricomycetidae</taxon>
        <taxon>Agaricales</taxon>
        <taxon>Marasmiineae</taxon>
        <taxon>Mycenaceae</taxon>
        <taxon>Mycena</taxon>
    </lineage>
</organism>
<dbReference type="InterPro" id="IPR046341">
    <property type="entry name" value="SET_dom_sf"/>
</dbReference>
<dbReference type="InterPro" id="IPR001214">
    <property type="entry name" value="SET_dom"/>
</dbReference>
<keyword evidence="3" id="KW-1185">Reference proteome</keyword>
<dbReference type="Proteomes" id="UP000815677">
    <property type="component" value="Unassembled WGS sequence"/>
</dbReference>
<dbReference type="SUPFAM" id="SSF82199">
    <property type="entry name" value="SET domain"/>
    <property type="match status" value="1"/>
</dbReference>
<dbReference type="PROSITE" id="PS50280">
    <property type="entry name" value="SET"/>
    <property type="match status" value="1"/>
</dbReference>
<proteinExistence type="predicted"/>
<gene>
    <name evidence="2" type="ORF">MCHLO_00064</name>
</gene>
<sequence>MLCLDSVFERALRDICGDLLAPRGIDVAGILWCLRCFSLIQAPGSSVKLGSVRFGGVKGLCLRASKPIPSGTILHELVGLLSCDEFNPNSCTELSVMYDEEHVRRTLDGPLRLVNHHCESANVELDETRRGVVLRAIEDIAEDSEILVDYGDDYFDGEEDCWCSSCRPELAADTTSGGTTPAALVTKYNTITPFIFRPPPSMDALPVELLCMVIEKLGDDQSTLAKLARVSKIWKELSHAILWRDLDGDNEVHLLKLLELEPDERRIAQMQAVSGEDMNGLTEEAFVPTRHVLSYVRKVVASGFLLRLARHIPDGYLNHEDIRLYMVPGLPVPSPLLSPRLKRATIIYSEDPPHRSDIIDLASQLLPHVDIELDIGRGVVVQEVTALCLAPLRPMLTRARLFRQGCEAILDLSQYEKLATLDMVDFTDAHVPAVADETPRFQALQSVSLSGVPIGAVEGLHRLISTAPLQRYSLLLAQGAQPKPLLPLELRTERLQQLVWIDGSTIAREEFVCLRRYGALQELRLGATGDLSWLDDGSLREVVPQLEHLRVLDIIHLAADTPARFGLKFLKDVAEMAPRLTTIGLPFNTEDIDMSGSVAVSGLEELRVGCSPEPRDVTTLAAVLCKTFPCLGRVWCNGDADAFLEWGHVDDAVRLFRLLASGGAEDDFGWMSAAGVGWHRMEVMRRWNVEDRRSALSSLAPNEGAAGRVWPLLCHGSANRRFHAARDMISFEDRPMPGVSMRFGGEFPLSWEDIQSPDVDVESALRAAGIDDWQAVMLALGAAHVRRGLGTII</sequence>
<dbReference type="InterPro" id="IPR001810">
    <property type="entry name" value="F-box_dom"/>
</dbReference>
<evidence type="ECO:0000259" key="1">
    <source>
        <dbReference type="PROSITE" id="PS50280"/>
    </source>
</evidence>
<dbReference type="Pfam" id="PF00856">
    <property type="entry name" value="SET"/>
    <property type="match status" value="1"/>
</dbReference>
<protein>
    <recommendedName>
        <fullName evidence="1">SET domain-containing protein</fullName>
    </recommendedName>
</protein>
<evidence type="ECO:0000313" key="2">
    <source>
        <dbReference type="EMBL" id="GAT42349.1"/>
    </source>
</evidence>
<name>A0ABQ0KU01_MYCCL</name>
<dbReference type="EMBL" id="DF837767">
    <property type="protein sequence ID" value="GAT42349.1"/>
    <property type="molecule type" value="Genomic_DNA"/>
</dbReference>
<evidence type="ECO:0000313" key="3">
    <source>
        <dbReference type="Proteomes" id="UP000815677"/>
    </source>
</evidence>